<comment type="caution">
    <text evidence="2">The sequence shown here is derived from an EMBL/GenBank/DDBJ whole genome shotgun (WGS) entry which is preliminary data.</text>
</comment>
<gene>
    <name evidence="2" type="ORF">GO986_01485</name>
</gene>
<dbReference type="RefSeq" id="WP_157457465.1">
    <property type="nucleotide sequence ID" value="NZ_WQLB01000002.1"/>
</dbReference>
<reference evidence="2 3" key="1">
    <citation type="submission" date="2019-12" db="EMBL/GenBank/DDBJ databases">
        <title>Deinococcus sp. HMF7620 Genome sequencing and assembly.</title>
        <authorList>
            <person name="Kang H."/>
            <person name="Kim H."/>
            <person name="Joh K."/>
        </authorList>
    </citation>
    <scope>NUCLEOTIDE SEQUENCE [LARGE SCALE GENOMIC DNA]</scope>
    <source>
        <strain evidence="2 3">HMF7620</strain>
    </source>
</reference>
<sequence>MPRLIPLLLAACFMLATAGASSPLAALQEQQLCTGEGVTVSTSLPVSNLFLQGASETTWGVADRHRDALDFFNSTCSVRTHLVIDVSRRGKGLAYTVQLQLLKQQDVIWSASTRGMVRSLGDLEGQLSDLVELGFQQLVTAWQASH</sequence>
<proteinExistence type="predicted"/>
<name>A0A7C9LL68_9DEIO</name>
<keyword evidence="3" id="KW-1185">Reference proteome</keyword>
<accession>A0A7C9LL68</accession>
<dbReference type="Proteomes" id="UP000483286">
    <property type="component" value="Unassembled WGS sequence"/>
</dbReference>
<keyword evidence="1" id="KW-0732">Signal</keyword>
<feature type="chain" id="PRO_5028810812" evidence="1">
    <location>
        <begin position="19"/>
        <end position="146"/>
    </location>
</feature>
<organism evidence="2 3">
    <name type="scientific">Deinococcus arboris</name>
    <dbReference type="NCBI Taxonomy" id="2682977"/>
    <lineage>
        <taxon>Bacteria</taxon>
        <taxon>Thermotogati</taxon>
        <taxon>Deinococcota</taxon>
        <taxon>Deinococci</taxon>
        <taxon>Deinococcales</taxon>
        <taxon>Deinococcaceae</taxon>
        <taxon>Deinococcus</taxon>
    </lineage>
</organism>
<evidence type="ECO:0000313" key="3">
    <source>
        <dbReference type="Proteomes" id="UP000483286"/>
    </source>
</evidence>
<evidence type="ECO:0000256" key="1">
    <source>
        <dbReference type="SAM" id="SignalP"/>
    </source>
</evidence>
<feature type="signal peptide" evidence="1">
    <location>
        <begin position="1"/>
        <end position="18"/>
    </location>
</feature>
<evidence type="ECO:0000313" key="2">
    <source>
        <dbReference type="EMBL" id="MVN85436.1"/>
    </source>
</evidence>
<protein>
    <submittedName>
        <fullName evidence="2">Uncharacterized protein</fullName>
    </submittedName>
</protein>
<dbReference type="EMBL" id="WQLB01000002">
    <property type="protein sequence ID" value="MVN85436.1"/>
    <property type="molecule type" value="Genomic_DNA"/>
</dbReference>
<dbReference type="AlphaFoldDB" id="A0A7C9LL68"/>